<keyword evidence="3" id="KW-0229">DNA integration</keyword>
<sequence>MLLEQGKIKFLQYMDTIDRSPQTITGYNKDLTQFNKYIIKKYNCKTHIQNITSQDIEDYLVYLKKEKNYAPASRSRNLYTIRSFFSWAYKKNIITRNISLSVESIKLQQKERIYLTHNEIEKLLKSIKHPLINLVVRTLYMTGLRVSECLNLTLNTVDLNKKVIHVISGKGNKDRIIPISDKLYLYLKKYIEKDRPSVNSNIFFATKNTGKLSSQYINKTLAEVTKKLGWSKKVTCHTLRHSFATRLVEKDINLVQIQKLLGHSNLKVTSIYTHSNINKLKSAVNSIYKNNYMKNIKKLKENSEYKIDFNEFITLLITLQENKHKLLDILNSFKTKTIPKYVLPKTFITRSIHILEPLDKMIIDFSKENNISEKEIFTIALIELFRKYGYEKEIERLIKIK</sequence>
<dbReference type="PATRIC" id="fig|1121290.3.peg.2301"/>
<dbReference type="InterPro" id="IPR044068">
    <property type="entry name" value="CB"/>
</dbReference>
<dbReference type="Pfam" id="PF00589">
    <property type="entry name" value="Phage_integrase"/>
    <property type="match status" value="1"/>
</dbReference>
<accession>A0A1E8EUW7</accession>
<dbReference type="Pfam" id="PF02899">
    <property type="entry name" value="Phage_int_SAM_1"/>
    <property type="match status" value="1"/>
</dbReference>
<evidence type="ECO:0000259" key="7">
    <source>
        <dbReference type="PROSITE" id="PS51898"/>
    </source>
</evidence>
<feature type="domain" description="Tyr recombinase" evidence="7">
    <location>
        <begin position="110"/>
        <end position="285"/>
    </location>
</feature>
<proteinExistence type="inferred from homology"/>
<comment type="function">
    <text evidence="1">Site-specific tyrosine recombinase, which acts by catalyzing the cutting and rejoining of the recombining DNA molecules.</text>
</comment>
<dbReference type="InterPro" id="IPR013762">
    <property type="entry name" value="Integrase-like_cat_sf"/>
</dbReference>
<name>A0A1E8EUW7_9CLOT</name>
<evidence type="ECO:0000313" key="10">
    <source>
        <dbReference type="Proteomes" id="UP000175744"/>
    </source>
</evidence>
<dbReference type="RefSeq" id="WP_070111369.1">
    <property type="nucleotide sequence ID" value="NZ_LZFO01000064.1"/>
</dbReference>
<dbReference type="Gene3D" id="1.10.443.10">
    <property type="entry name" value="Intergrase catalytic core"/>
    <property type="match status" value="1"/>
</dbReference>
<evidence type="ECO:0000256" key="4">
    <source>
        <dbReference type="ARBA" id="ARBA00023125"/>
    </source>
</evidence>
<comment type="similarity">
    <text evidence="2">Belongs to the 'phage' integrase family.</text>
</comment>
<dbReference type="SUPFAM" id="SSF56349">
    <property type="entry name" value="DNA breaking-rejoining enzymes"/>
    <property type="match status" value="1"/>
</dbReference>
<dbReference type="STRING" id="1121290.CLAOCE_22760"/>
<dbReference type="GO" id="GO:0015074">
    <property type="term" value="P:DNA integration"/>
    <property type="evidence" value="ECO:0007669"/>
    <property type="project" value="UniProtKB-KW"/>
</dbReference>
<keyword evidence="10" id="KW-1185">Reference proteome</keyword>
<keyword evidence="5" id="KW-0233">DNA recombination</keyword>
<dbReference type="InterPro" id="IPR004107">
    <property type="entry name" value="Integrase_SAM-like_N"/>
</dbReference>
<dbReference type="PANTHER" id="PTHR30349">
    <property type="entry name" value="PHAGE INTEGRASE-RELATED"/>
    <property type="match status" value="1"/>
</dbReference>
<dbReference type="InterPro" id="IPR002104">
    <property type="entry name" value="Integrase_catalytic"/>
</dbReference>
<gene>
    <name evidence="9" type="primary">xerD_4</name>
    <name evidence="9" type="ORF">CLOACE_22760</name>
</gene>
<evidence type="ECO:0000259" key="8">
    <source>
        <dbReference type="PROSITE" id="PS51900"/>
    </source>
</evidence>
<dbReference type="InterPro" id="IPR011010">
    <property type="entry name" value="DNA_brk_join_enz"/>
</dbReference>
<dbReference type="Gene3D" id="1.10.150.130">
    <property type="match status" value="1"/>
</dbReference>
<dbReference type="AlphaFoldDB" id="A0A1E8EUW7"/>
<dbReference type="EMBL" id="LZFO01000064">
    <property type="protein sequence ID" value="OFH98033.1"/>
    <property type="molecule type" value="Genomic_DNA"/>
</dbReference>
<dbReference type="PROSITE" id="PS51900">
    <property type="entry name" value="CB"/>
    <property type="match status" value="1"/>
</dbReference>
<reference evidence="9 10" key="1">
    <citation type="submission" date="2016-06" db="EMBL/GenBank/DDBJ databases">
        <title>Genome sequence of Clostridium acetireducens DSM 10703.</title>
        <authorList>
            <person name="Poehlein A."/>
            <person name="Fluechter S."/>
            <person name="Duerre P."/>
            <person name="Daniel R."/>
        </authorList>
    </citation>
    <scope>NUCLEOTIDE SEQUENCE [LARGE SCALE GENOMIC DNA]</scope>
    <source>
        <strain evidence="9 10">DSM 10703</strain>
    </source>
</reference>
<evidence type="ECO:0000256" key="5">
    <source>
        <dbReference type="ARBA" id="ARBA00023172"/>
    </source>
</evidence>
<dbReference type="InterPro" id="IPR050090">
    <property type="entry name" value="Tyrosine_recombinase_XerCD"/>
</dbReference>
<dbReference type="PANTHER" id="PTHR30349:SF41">
    <property type="entry name" value="INTEGRASE_RECOMBINASE PROTEIN MJ0367-RELATED"/>
    <property type="match status" value="1"/>
</dbReference>
<evidence type="ECO:0000313" key="9">
    <source>
        <dbReference type="EMBL" id="OFH98033.1"/>
    </source>
</evidence>
<evidence type="ECO:0000256" key="3">
    <source>
        <dbReference type="ARBA" id="ARBA00022908"/>
    </source>
</evidence>
<evidence type="ECO:0000256" key="6">
    <source>
        <dbReference type="PROSITE-ProRule" id="PRU01248"/>
    </source>
</evidence>
<dbReference type="PROSITE" id="PS51898">
    <property type="entry name" value="TYR_RECOMBINASE"/>
    <property type="match status" value="1"/>
</dbReference>
<keyword evidence="4 6" id="KW-0238">DNA-binding</keyword>
<organism evidence="9 10">
    <name type="scientific">Clostridium acetireducens DSM 10703</name>
    <dbReference type="NCBI Taxonomy" id="1121290"/>
    <lineage>
        <taxon>Bacteria</taxon>
        <taxon>Bacillati</taxon>
        <taxon>Bacillota</taxon>
        <taxon>Clostridia</taxon>
        <taxon>Eubacteriales</taxon>
        <taxon>Clostridiaceae</taxon>
        <taxon>Clostridium</taxon>
    </lineage>
</organism>
<evidence type="ECO:0000256" key="2">
    <source>
        <dbReference type="ARBA" id="ARBA00008857"/>
    </source>
</evidence>
<dbReference type="GO" id="GO:0003677">
    <property type="term" value="F:DNA binding"/>
    <property type="evidence" value="ECO:0007669"/>
    <property type="project" value="UniProtKB-UniRule"/>
</dbReference>
<dbReference type="OrthoDB" id="283809at2"/>
<dbReference type="Proteomes" id="UP000175744">
    <property type="component" value="Unassembled WGS sequence"/>
</dbReference>
<dbReference type="GO" id="GO:0006310">
    <property type="term" value="P:DNA recombination"/>
    <property type="evidence" value="ECO:0007669"/>
    <property type="project" value="UniProtKB-KW"/>
</dbReference>
<comment type="caution">
    <text evidence="9">The sequence shown here is derived from an EMBL/GenBank/DDBJ whole genome shotgun (WGS) entry which is preliminary data.</text>
</comment>
<dbReference type="InterPro" id="IPR010998">
    <property type="entry name" value="Integrase_recombinase_N"/>
</dbReference>
<protein>
    <submittedName>
        <fullName evidence="9">Tyrosine recombinase XerD</fullName>
    </submittedName>
</protein>
<feature type="domain" description="Core-binding (CB)" evidence="8">
    <location>
        <begin position="8"/>
        <end position="89"/>
    </location>
</feature>
<evidence type="ECO:0000256" key="1">
    <source>
        <dbReference type="ARBA" id="ARBA00003283"/>
    </source>
</evidence>